<evidence type="ECO:0000256" key="4">
    <source>
        <dbReference type="ARBA" id="ARBA00022842"/>
    </source>
</evidence>
<dbReference type="RefSeq" id="WP_188070569.1">
    <property type="nucleotide sequence ID" value="NZ_BSPS01000022.1"/>
</dbReference>
<evidence type="ECO:0000256" key="1">
    <source>
        <dbReference type="ARBA" id="ARBA00009759"/>
    </source>
</evidence>
<gene>
    <name evidence="6" type="ORF">GGR43_000707</name>
</gene>
<feature type="binding site" evidence="5">
    <location>
        <position position="85"/>
    </location>
    <ligand>
        <name>Mg(2+)</name>
        <dbReference type="ChEBI" id="CHEBI:18420"/>
        <label>1</label>
        <note>catalytic</note>
    </ligand>
</feature>
<dbReference type="GO" id="GO:0008934">
    <property type="term" value="F:inositol monophosphate 1-phosphatase activity"/>
    <property type="evidence" value="ECO:0007669"/>
    <property type="project" value="TreeGrafter"/>
</dbReference>
<evidence type="ECO:0000313" key="6">
    <source>
        <dbReference type="EMBL" id="MBB3925006.1"/>
    </source>
</evidence>
<dbReference type="Proteomes" id="UP000571950">
    <property type="component" value="Unassembled WGS sequence"/>
</dbReference>
<dbReference type="InterPro" id="IPR000760">
    <property type="entry name" value="Inositol_monophosphatase-like"/>
</dbReference>
<keyword evidence="4 5" id="KW-0460">Magnesium</keyword>
<dbReference type="Pfam" id="PF00459">
    <property type="entry name" value="Inositol_P"/>
    <property type="match status" value="1"/>
</dbReference>
<dbReference type="GO" id="GO:0007165">
    <property type="term" value="P:signal transduction"/>
    <property type="evidence" value="ECO:0007669"/>
    <property type="project" value="TreeGrafter"/>
</dbReference>
<dbReference type="InterPro" id="IPR020583">
    <property type="entry name" value="Inositol_monoP_metal-BS"/>
</dbReference>
<reference evidence="6 7" key="1">
    <citation type="submission" date="2020-08" db="EMBL/GenBank/DDBJ databases">
        <title>Genomic Encyclopedia of Type Strains, Phase IV (KMG-IV): sequencing the most valuable type-strain genomes for metagenomic binning, comparative biology and taxonomic classification.</title>
        <authorList>
            <person name="Goeker M."/>
        </authorList>
    </citation>
    <scope>NUCLEOTIDE SEQUENCE [LARGE SCALE GENOMIC DNA]</scope>
    <source>
        <strain evidence="6 7">DSM 26189</strain>
    </source>
</reference>
<evidence type="ECO:0000256" key="3">
    <source>
        <dbReference type="ARBA" id="ARBA00022801"/>
    </source>
</evidence>
<dbReference type="PANTHER" id="PTHR20854">
    <property type="entry name" value="INOSITOL MONOPHOSPHATASE"/>
    <property type="match status" value="1"/>
</dbReference>
<evidence type="ECO:0000313" key="7">
    <source>
        <dbReference type="Proteomes" id="UP000571950"/>
    </source>
</evidence>
<keyword evidence="7" id="KW-1185">Reference proteome</keyword>
<dbReference type="AlphaFoldDB" id="A0A7W6BDR8"/>
<name>A0A7W6BDR8_9SPHN</name>
<protein>
    <submittedName>
        <fullName evidence="6">Myo-inositol-1(Or 4)-monophosphatase</fullName>
        <ecNumber evidence="6">3.1.3.25</ecNumber>
    </submittedName>
</protein>
<dbReference type="GO" id="GO:0006020">
    <property type="term" value="P:inositol metabolic process"/>
    <property type="evidence" value="ECO:0007669"/>
    <property type="project" value="TreeGrafter"/>
</dbReference>
<dbReference type="EC" id="3.1.3.25" evidence="6"/>
<keyword evidence="3 6" id="KW-0378">Hydrolase</keyword>
<comment type="caution">
    <text evidence="6">The sequence shown here is derived from an EMBL/GenBank/DDBJ whole genome shotgun (WGS) entry which is preliminary data.</text>
</comment>
<feature type="binding site" evidence="5">
    <location>
        <position position="189"/>
    </location>
    <ligand>
        <name>Mg(2+)</name>
        <dbReference type="ChEBI" id="CHEBI:18420"/>
        <label>1</label>
        <note>catalytic</note>
    </ligand>
</feature>
<dbReference type="PRINTS" id="PR00377">
    <property type="entry name" value="IMPHPHTASES"/>
</dbReference>
<feature type="binding site" evidence="5">
    <location>
        <position position="83"/>
    </location>
    <ligand>
        <name>Mg(2+)</name>
        <dbReference type="ChEBI" id="CHEBI:18420"/>
        <label>1</label>
        <note>catalytic</note>
    </ligand>
</feature>
<evidence type="ECO:0000256" key="5">
    <source>
        <dbReference type="PIRSR" id="PIRSR600760-2"/>
    </source>
</evidence>
<feature type="binding site" evidence="5">
    <location>
        <position position="65"/>
    </location>
    <ligand>
        <name>Mg(2+)</name>
        <dbReference type="ChEBI" id="CHEBI:18420"/>
        <label>1</label>
        <note>catalytic</note>
    </ligand>
</feature>
<dbReference type="PANTHER" id="PTHR20854:SF4">
    <property type="entry name" value="INOSITOL-1-MONOPHOSPHATASE-RELATED"/>
    <property type="match status" value="1"/>
</dbReference>
<proteinExistence type="inferred from homology"/>
<comment type="similarity">
    <text evidence="1">Belongs to the inositol monophosphatase superfamily.</text>
</comment>
<keyword evidence="2 5" id="KW-0479">Metal-binding</keyword>
<dbReference type="SUPFAM" id="SSF56655">
    <property type="entry name" value="Carbohydrate phosphatase"/>
    <property type="match status" value="1"/>
</dbReference>
<comment type="cofactor">
    <cofactor evidence="5">
        <name>Mg(2+)</name>
        <dbReference type="ChEBI" id="CHEBI:18420"/>
    </cofactor>
</comment>
<dbReference type="EMBL" id="JACIDT010000002">
    <property type="protein sequence ID" value="MBB3925006.1"/>
    <property type="molecule type" value="Genomic_DNA"/>
</dbReference>
<feature type="binding site" evidence="5">
    <location>
        <position position="86"/>
    </location>
    <ligand>
        <name>Mg(2+)</name>
        <dbReference type="ChEBI" id="CHEBI:18420"/>
        <label>1</label>
        <note>catalytic</note>
    </ligand>
</feature>
<dbReference type="GO" id="GO:0046872">
    <property type="term" value="F:metal ion binding"/>
    <property type="evidence" value="ECO:0007669"/>
    <property type="project" value="UniProtKB-KW"/>
</dbReference>
<organism evidence="6 7">
    <name type="scientific">Sphingobium jiangsuense</name>
    <dbReference type="NCBI Taxonomy" id="870476"/>
    <lineage>
        <taxon>Bacteria</taxon>
        <taxon>Pseudomonadati</taxon>
        <taxon>Pseudomonadota</taxon>
        <taxon>Alphaproteobacteria</taxon>
        <taxon>Sphingomonadales</taxon>
        <taxon>Sphingomonadaceae</taxon>
        <taxon>Sphingobium</taxon>
    </lineage>
</organism>
<evidence type="ECO:0000256" key="2">
    <source>
        <dbReference type="ARBA" id="ARBA00022723"/>
    </source>
</evidence>
<sequence length="241" mass="26653">MTDIAPLLRDVVRFIEEALPALRERRYDIVWKPDGSPVTAADVYLEQGIADLLRARLGDLAFIGEESWQAGAPIGRQWRAVLDPIDGTENFCSGLKEWGTSLSIWRGDVHAGSLLMMPELGEVMMSGAIPRIPRSRIVGFSSSWNEAIGQGLAREPEGRIMGCAVYNLFNVIRGAFARFVNPKGARSWDLLAGVALAHEAGCGVLINDRDYDGRFLEPDQRYRVDICHRYDLHSGQRAVGG</sequence>
<dbReference type="Gene3D" id="3.30.540.10">
    <property type="entry name" value="Fructose-1,6-Bisphosphatase, subunit A, domain 1"/>
    <property type="match status" value="1"/>
</dbReference>
<dbReference type="PROSITE" id="PS00629">
    <property type="entry name" value="IMP_1"/>
    <property type="match status" value="1"/>
</dbReference>
<dbReference type="Gene3D" id="3.40.190.80">
    <property type="match status" value="1"/>
</dbReference>
<accession>A0A7W6BDR8</accession>